<dbReference type="EMBL" id="JAGPNL010000007">
    <property type="protein sequence ID" value="MBQ0829385.1"/>
    <property type="molecule type" value="Genomic_DNA"/>
</dbReference>
<name>A0A940XQT2_9ACTN</name>
<sequence>MADLVETLSDVILKSSETVLRTHGACPRPQVHILAEDMDQPYVGFVTCRLFYRGADAASALAGLGLFPSVLMATRVLVVWEDCDLRTALESPGDSFATGVVILDAGLDEHTLNWHPFDVEVGGTSPHGIPTVIPRWGTTAHYKNVRLPAPVAELLGVWREFRQEDIQETAIRLQEAGYEFDMVTR</sequence>
<dbReference type="AlphaFoldDB" id="A0A940XQT2"/>
<dbReference type="Proteomes" id="UP000677875">
    <property type="component" value="Unassembled WGS sequence"/>
</dbReference>
<reference evidence="1" key="1">
    <citation type="submission" date="2021-04" db="EMBL/GenBank/DDBJ databases">
        <title>Genome seq and assembly of Streptomyces sp. RG38.</title>
        <authorList>
            <person name="Chhetri G."/>
        </authorList>
    </citation>
    <scope>NUCLEOTIDE SEQUENCE</scope>
    <source>
        <strain evidence="1">RG38</strain>
    </source>
</reference>
<protein>
    <submittedName>
        <fullName evidence="1">Uncharacterized protein</fullName>
    </submittedName>
</protein>
<evidence type="ECO:0000313" key="1">
    <source>
        <dbReference type="EMBL" id="MBQ0829385.1"/>
    </source>
</evidence>
<organism evidence="1 2">
    <name type="scientific">Streptomyces tagetis</name>
    <dbReference type="NCBI Taxonomy" id="2820809"/>
    <lineage>
        <taxon>Bacteria</taxon>
        <taxon>Bacillati</taxon>
        <taxon>Actinomycetota</taxon>
        <taxon>Actinomycetes</taxon>
        <taxon>Kitasatosporales</taxon>
        <taxon>Streptomycetaceae</taxon>
        <taxon>Streptomyces</taxon>
    </lineage>
</organism>
<comment type="caution">
    <text evidence="1">The sequence shown here is derived from an EMBL/GenBank/DDBJ whole genome shotgun (WGS) entry which is preliminary data.</text>
</comment>
<gene>
    <name evidence="1" type="ORF">J5Y05_23250</name>
</gene>
<dbReference type="RefSeq" id="WP_210875003.1">
    <property type="nucleotide sequence ID" value="NZ_JAGPNL010000007.1"/>
</dbReference>
<accession>A0A940XQT2</accession>
<proteinExistence type="predicted"/>
<keyword evidence="2" id="KW-1185">Reference proteome</keyword>
<evidence type="ECO:0000313" key="2">
    <source>
        <dbReference type="Proteomes" id="UP000677875"/>
    </source>
</evidence>